<keyword evidence="3" id="KW-1185">Reference proteome</keyword>
<dbReference type="Pfam" id="PF14526">
    <property type="entry name" value="Cass2"/>
    <property type="match status" value="1"/>
</dbReference>
<dbReference type="Proteomes" id="UP000007435">
    <property type="component" value="Chromosome"/>
</dbReference>
<dbReference type="STRING" id="649349.Lbys_0716"/>
<dbReference type="PANTHER" id="PTHR36444:SF2">
    <property type="entry name" value="TRANSCRIPTIONAL REGULATOR PROTEIN YOBU-RELATED"/>
    <property type="match status" value="1"/>
</dbReference>
<dbReference type="InterPro" id="IPR053182">
    <property type="entry name" value="YobU-like_regulator"/>
</dbReference>
<protein>
    <submittedName>
        <fullName evidence="2">Transcription activator effector binding protein</fullName>
    </submittedName>
</protein>
<name>E4RZD9_LEAB4</name>
<proteinExistence type="predicted"/>
<organism evidence="2 3">
    <name type="scientific">Leadbetterella byssophila (strain DSM 17132 / JCM 16389 / KACC 11308 / NBRC 106382 / 4M15)</name>
    <dbReference type="NCBI Taxonomy" id="649349"/>
    <lineage>
        <taxon>Bacteria</taxon>
        <taxon>Pseudomonadati</taxon>
        <taxon>Bacteroidota</taxon>
        <taxon>Cytophagia</taxon>
        <taxon>Cytophagales</taxon>
        <taxon>Leadbetterellaceae</taxon>
        <taxon>Leadbetterella</taxon>
    </lineage>
</organism>
<dbReference type="RefSeq" id="WP_013407530.1">
    <property type="nucleotide sequence ID" value="NC_014655.1"/>
</dbReference>
<gene>
    <name evidence="2" type="ordered locus">Lbys_0716</name>
</gene>
<feature type="domain" description="AraC effector-binding" evidence="1">
    <location>
        <begin position="1"/>
        <end position="152"/>
    </location>
</feature>
<evidence type="ECO:0000313" key="3">
    <source>
        <dbReference type="Proteomes" id="UP000007435"/>
    </source>
</evidence>
<dbReference type="OrthoDB" id="8560232at2"/>
<dbReference type="InterPro" id="IPR011256">
    <property type="entry name" value="Reg_factor_effector_dom_sf"/>
</dbReference>
<evidence type="ECO:0000259" key="1">
    <source>
        <dbReference type="SMART" id="SM00871"/>
    </source>
</evidence>
<dbReference type="eggNOG" id="COG3708">
    <property type="taxonomic scope" value="Bacteria"/>
</dbReference>
<evidence type="ECO:0000313" key="2">
    <source>
        <dbReference type="EMBL" id="ADQ16478.1"/>
    </source>
</evidence>
<dbReference type="AlphaFoldDB" id="E4RZD9"/>
<dbReference type="InterPro" id="IPR010499">
    <property type="entry name" value="AraC_E-bd"/>
</dbReference>
<dbReference type="InterPro" id="IPR029441">
    <property type="entry name" value="Cass2"/>
</dbReference>
<accession>E4RZD9</accession>
<dbReference type="PANTHER" id="PTHR36444">
    <property type="entry name" value="TRANSCRIPTIONAL REGULATOR PROTEIN YOBU-RELATED"/>
    <property type="match status" value="1"/>
</dbReference>
<dbReference type="SMART" id="SM00871">
    <property type="entry name" value="AraC_E_bind"/>
    <property type="match status" value="1"/>
</dbReference>
<reference evidence="2 3" key="2">
    <citation type="journal article" date="2011" name="Stand. Genomic Sci.">
        <title>Complete genome sequence of Leadbetterella byssophila type strain (4M15).</title>
        <authorList>
            <person name="Abt B."/>
            <person name="Teshima H."/>
            <person name="Lucas S."/>
            <person name="Lapidus A."/>
            <person name="Del Rio T.G."/>
            <person name="Nolan M."/>
            <person name="Tice H."/>
            <person name="Cheng J.F."/>
            <person name="Pitluck S."/>
            <person name="Liolios K."/>
            <person name="Pagani I."/>
            <person name="Ivanova N."/>
            <person name="Mavromatis K."/>
            <person name="Pati A."/>
            <person name="Tapia R."/>
            <person name="Han C."/>
            <person name="Goodwin L."/>
            <person name="Chen A."/>
            <person name="Palaniappan K."/>
            <person name="Land M."/>
            <person name="Hauser L."/>
            <person name="Chang Y.J."/>
            <person name="Jeffries C.D."/>
            <person name="Rohde M."/>
            <person name="Goker M."/>
            <person name="Tindall B.J."/>
            <person name="Detter J.C."/>
            <person name="Woyke T."/>
            <person name="Bristow J."/>
            <person name="Eisen J.A."/>
            <person name="Markowitz V."/>
            <person name="Hugenholtz P."/>
            <person name="Klenk H.P."/>
            <person name="Kyrpides N.C."/>
        </authorList>
    </citation>
    <scope>NUCLEOTIDE SEQUENCE [LARGE SCALE GENOMIC DNA]</scope>
    <source>
        <strain evidence="3">DSM 17132 / JCM 16389 / KACC 11308 / NBRC 106382 / 4M15</strain>
    </source>
</reference>
<dbReference type="Gene3D" id="3.20.80.10">
    <property type="entry name" value="Regulatory factor, effector binding domain"/>
    <property type="match status" value="1"/>
</dbReference>
<dbReference type="HOGENOM" id="CLU_108864_0_0_10"/>
<dbReference type="KEGG" id="lby:Lbys_0716"/>
<sequence>MKPRIVEIEPLALVGISRKMTYSDYRISELWLEFQQRKKAITRFVSKDLYSVVKYAEDHFEQFDPGKEFTRWAAILTDDLVPEGFESLVIEGGLYAVFDYKGSDPSIFTYIYQTWLPQSGFVLDNRHHFEVLGERYKNGSPDSEEEIWVPVRRKGDRE</sequence>
<dbReference type="SUPFAM" id="SSF55136">
    <property type="entry name" value="Probable bacterial effector-binding domain"/>
    <property type="match status" value="1"/>
</dbReference>
<dbReference type="EMBL" id="CP002305">
    <property type="protein sequence ID" value="ADQ16478.1"/>
    <property type="molecule type" value="Genomic_DNA"/>
</dbReference>
<reference key="1">
    <citation type="submission" date="2010-11" db="EMBL/GenBank/DDBJ databases">
        <title>The complete genome of Leadbetterella byssophila DSM 17132.</title>
        <authorList>
            <consortium name="US DOE Joint Genome Institute (JGI-PGF)"/>
            <person name="Lucas S."/>
            <person name="Copeland A."/>
            <person name="Lapidus A."/>
            <person name="Glavina del Rio T."/>
            <person name="Dalin E."/>
            <person name="Tice H."/>
            <person name="Bruce D."/>
            <person name="Goodwin L."/>
            <person name="Pitluck S."/>
            <person name="Kyrpides N."/>
            <person name="Mavromatis K."/>
            <person name="Ivanova N."/>
            <person name="Teshima H."/>
            <person name="Brettin T."/>
            <person name="Detter J.C."/>
            <person name="Han C."/>
            <person name="Tapia R."/>
            <person name="Land M."/>
            <person name="Hauser L."/>
            <person name="Markowitz V."/>
            <person name="Cheng J.-F."/>
            <person name="Hugenholtz P."/>
            <person name="Woyke T."/>
            <person name="Wu D."/>
            <person name="Tindall B."/>
            <person name="Pomrenke H.G."/>
            <person name="Brambilla E."/>
            <person name="Klenk H.-P."/>
            <person name="Eisen J.A."/>
        </authorList>
    </citation>
    <scope>NUCLEOTIDE SEQUENCE [LARGE SCALE GENOMIC DNA]</scope>
    <source>
        <strain>DSM 17132</strain>
    </source>
</reference>